<dbReference type="InterPro" id="IPR003838">
    <property type="entry name" value="ABC3_permease_C"/>
</dbReference>
<feature type="transmembrane region" description="Helical" evidence="7">
    <location>
        <begin position="321"/>
        <end position="349"/>
    </location>
</feature>
<sequence>MPFEWAVALRLLREGRFQTVLILAGVTIGVAVVVYITAIVNGLQSNIIDKTLSTQAHIVLKPLEDENRRLIVPSGGVQVMAEVAKRTTRENTIDNWQHRMALVRQIPGITAAAAMASGPGFATKGGVQESISLMGVELADYLKVVRLDNKLVKGQVKLPNGSVMIGMELARKLGLAPGDRLRVVSATGSADSYTISAVLDFGLKDLNARWVMLPLRAAQSLLGYQLDVTEIYLKTADLFQADRLAEEAASRTGLMADSWKTTNAQLVTALRSQSASSNMIKVFVSLAIALGIASVLVVSVVQRQREIGILRAMGTARRILLIFLIQGGIVGLFGSVFGSGLGALLALGFTKLARNTDGSPLFPVVVTPSLFVVTAVIATLVGVLAALAPARRAAKLDPVEAIRG</sequence>
<organism evidence="10 11">
    <name type="scientific">Paludibacterium denitrificans</name>
    <dbReference type="NCBI Taxonomy" id="2675226"/>
    <lineage>
        <taxon>Bacteria</taxon>
        <taxon>Pseudomonadati</taxon>
        <taxon>Pseudomonadota</taxon>
        <taxon>Betaproteobacteria</taxon>
        <taxon>Neisseriales</taxon>
        <taxon>Chromobacteriaceae</taxon>
        <taxon>Paludibacterium</taxon>
    </lineage>
</organism>
<proteinExistence type="inferred from homology"/>
<protein>
    <submittedName>
        <fullName evidence="10">FtsX-like permease family protein</fullName>
    </submittedName>
</protein>
<evidence type="ECO:0000256" key="7">
    <source>
        <dbReference type="SAM" id="Phobius"/>
    </source>
</evidence>
<dbReference type="Pfam" id="PF02687">
    <property type="entry name" value="FtsX"/>
    <property type="match status" value="1"/>
</dbReference>
<dbReference type="Pfam" id="PF12704">
    <property type="entry name" value="MacB_PCD"/>
    <property type="match status" value="1"/>
</dbReference>
<gene>
    <name evidence="10" type="ORF">GKE73_11405</name>
</gene>
<dbReference type="PANTHER" id="PTHR30489:SF0">
    <property type="entry name" value="LIPOPROTEIN-RELEASING SYSTEM TRANSMEMBRANE PROTEIN LOLE"/>
    <property type="match status" value="1"/>
</dbReference>
<comment type="subcellular location">
    <subcellularLocation>
        <location evidence="1">Cell membrane</location>
        <topology evidence="1">Multi-pass membrane protein</topology>
    </subcellularLocation>
</comment>
<evidence type="ECO:0000259" key="8">
    <source>
        <dbReference type="Pfam" id="PF02687"/>
    </source>
</evidence>
<feature type="transmembrane region" description="Helical" evidence="7">
    <location>
        <begin position="20"/>
        <end position="43"/>
    </location>
</feature>
<dbReference type="EMBL" id="WLYX01000001">
    <property type="protein sequence ID" value="MTD33482.1"/>
    <property type="molecule type" value="Genomic_DNA"/>
</dbReference>
<comment type="similarity">
    <text evidence="2">Belongs to the ABC-4 integral membrane protein family. LolC/E subfamily.</text>
</comment>
<keyword evidence="3" id="KW-1003">Cell membrane</keyword>
<dbReference type="GO" id="GO:0098797">
    <property type="term" value="C:plasma membrane protein complex"/>
    <property type="evidence" value="ECO:0007669"/>
    <property type="project" value="TreeGrafter"/>
</dbReference>
<evidence type="ECO:0000256" key="2">
    <source>
        <dbReference type="ARBA" id="ARBA00005236"/>
    </source>
</evidence>
<accession>A0A844GCK5</accession>
<keyword evidence="4 7" id="KW-0812">Transmembrane</keyword>
<dbReference type="Proteomes" id="UP000446658">
    <property type="component" value="Unassembled WGS sequence"/>
</dbReference>
<evidence type="ECO:0000256" key="4">
    <source>
        <dbReference type="ARBA" id="ARBA00022692"/>
    </source>
</evidence>
<dbReference type="GO" id="GO:0044874">
    <property type="term" value="P:lipoprotein localization to outer membrane"/>
    <property type="evidence" value="ECO:0007669"/>
    <property type="project" value="TreeGrafter"/>
</dbReference>
<feature type="transmembrane region" description="Helical" evidence="7">
    <location>
        <begin position="361"/>
        <end position="387"/>
    </location>
</feature>
<evidence type="ECO:0000313" key="10">
    <source>
        <dbReference type="EMBL" id="MTD33482.1"/>
    </source>
</evidence>
<dbReference type="InterPro" id="IPR051447">
    <property type="entry name" value="Lipoprotein-release_system"/>
</dbReference>
<comment type="caution">
    <text evidence="10">The sequence shown here is derived from an EMBL/GenBank/DDBJ whole genome shotgun (WGS) entry which is preliminary data.</text>
</comment>
<evidence type="ECO:0000256" key="6">
    <source>
        <dbReference type="ARBA" id="ARBA00023136"/>
    </source>
</evidence>
<dbReference type="AlphaFoldDB" id="A0A844GCK5"/>
<dbReference type="InterPro" id="IPR025857">
    <property type="entry name" value="MacB_PCD"/>
</dbReference>
<keyword evidence="5 7" id="KW-1133">Transmembrane helix</keyword>
<evidence type="ECO:0000256" key="1">
    <source>
        <dbReference type="ARBA" id="ARBA00004651"/>
    </source>
</evidence>
<keyword evidence="6 7" id="KW-0472">Membrane</keyword>
<evidence type="ECO:0000259" key="9">
    <source>
        <dbReference type="Pfam" id="PF12704"/>
    </source>
</evidence>
<dbReference type="PANTHER" id="PTHR30489">
    <property type="entry name" value="LIPOPROTEIN-RELEASING SYSTEM TRANSMEMBRANE PROTEIN LOLE"/>
    <property type="match status" value="1"/>
</dbReference>
<dbReference type="RefSeq" id="WP_230370444.1">
    <property type="nucleotide sequence ID" value="NZ_WLYX01000001.1"/>
</dbReference>
<keyword evidence="11" id="KW-1185">Reference proteome</keyword>
<feature type="domain" description="MacB-like periplasmic core" evidence="9">
    <location>
        <begin position="19"/>
        <end position="248"/>
    </location>
</feature>
<evidence type="ECO:0000313" key="11">
    <source>
        <dbReference type="Proteomes" id="UP000446658"/>
    </source>
</evidence>
<evidence type="ECO:0000256" key="3">
    <source>
        <dbReference type="ARBA" id="ARBA00022475"/>
    </source>
</evidence>
<name>A0A844GCK5_9NEIS</name>
<feature type="transmembrane region" description="Helical" evidence="7">
    <location>
        <begin position="282"/>
        <end position="301"/>
    </location>
</feature>
<reference evidence="10 11" key="1">
    <citation type="submission" date="2019-11" db="EMBL/GenBank/DDBJ databases">
        <title>Draft genome sequence of Paludibacterium sp. dN18-1.</title>
        <authorList>
            <person name="Im W.-T."/>
        </authorList>
    </citation>
    <scope>NUCLEOTIDE SEQUENCE [LARGE SCALE GENOMIC DNA]</scope>
    <source>
        <strain evidence="11">dN 18-1</strain>
    </source>
</reference>
<evidence type="ECO:0000256" key="5">
    <source>
        <dbReference type="ARBA" id="ARBA00022989"/>
    </source>
</evidence>
<feature type="domain" description="ABC3 transporter permease C-terminal" evidence="8">
    <location>
        <begin position="280"/>
        <end position="398"/>
    </location>
</feature>